<comment type="caution">
    <text evidence="1">The sequence shown here is derived from an EMBL/GenBank/DDBJ whole genome shotgun (WGS) entry which is preliminary data.</text>
</comment>
<name>A0A0F9PVX0_9ZZZZ</name>
<organism evidence="1">
    <name type="scientific">marine sediment metagenome</name>
    <dbReference type="NCBI Taxonomy" id="412755"/>
    <lineage>
        <taxon>unclassified sequences</taxon>
        <taxon>metagenomes</taxon>
        <taxon>ecological metagenomes</taxon>
    </lineage>
</organism>
<accession>A0A0F9PVX0</accession>
<proteinExistence type="predicted"/>
<gene>
    <name evidence="1" type="ORF">LCGC14_0794550</name>
</gene>
<sequence>MANVLKGRVWTLDTAGAANIYTGWVKIVLIYWFNPSASGDVVLLQDINGRPILDARAEANNGSQVFRVEPQWYQGLQLQTLGSGTVQLHIG</sequence>
<protein>
    <submittedName>
        <fullName evidence="1">Uncharacterized protein</fullName>
    </submittedName>
</protein>
<reference evidence="1" key="1">
    <citation type="journal article" date="2015" name="Nature">
        <title>Complex archaea that bridge the gap between prokaryotes and eukaryotes.</title>
        <authorList>
            <person name="Spang A."/>
            <person name="Saw J.H."/>
            <person name="Jorgensen S.L."/>
            <person name="Zaremba-Niedzwiedzka K."/>
            <person name="Martijn J."/>
            <person name="Lind A.E."/>
            <person name="van Eijk R."/>
            <person name="Schleper C."/>
            <person name="Guy L."/>
            <person name="Ettema T.J."/>
        </authorList>
    </citation>
    <scope>NUCLEOTIDE SEQUENCE</scope>
</reference>
<evidence type="ECO:0000313" key="1">
    <source>
        <dbReference type="EMBL" id="KKN34364.1"/>
    </source>
</evidence>
<dbReference type="EMBL" id="LAZR01002110">
    <property type="protein sequence ID" value="KKN34364.1"/>
    <property type="molecule type" value="Genomic_DNA"/>
</dbReference>
<dbReference type="AlphaFoldDB" id="A0A0F9PVX0"/>